<accession>A0A9D4QF81</accession>
<organism evidence="1 2">
    <name type="scientific">Rhipicephalus sanguineus</name>
    <name type="common">Brown dog tick</name>
    <name type="synonym">Ixodes sanguineus</name>
    <dbReference type="NCBI Taxonomy" id="34632"/>
    <lineage>
        <taxon>Eukaryota</taxon>
        <taxon>Metazoa</taxon>
        <taxon>Ecdysozoa</taxon>
        <taxon>Arthropoda</taxon>
        <taxon>Chelicerata</taxon>
        <taxon>Arachnida</taxon>
        <taxon>Acari</taxon>
        <taxon>Parasitiformes</taxon>
        <taxon>Ixodida</taxon>
        <taxon>Ixodoidea</taxon>
        <taxon>Ixodidae</taxon>
        <taxon>Rhipicephalinae</taxon>
        <taxon>Rhipicephalus</taxon>
        <taxon>Rhipicephalus</taxon>
    </lineage>
</organism>
<sequence>MGTSHEATPYNHIKTTVLQRKSVSVRRRIQQLLNEEDLGEQRPSELLCRMKQLLSDSRLDANSPLRQELFFERLPQNVVLALAAAPDNLPLDKLAEQADRVAGYAAGGTVAAASSVPLSQLENRPFRLEQLIDGFAETVNALRPPSHPRRRDHDYRPRFWKEKTVTIELNGHEEVVKLDIVKSAYLATALPLCAFDC</sequence>
<dbReference type="VEuPathDB" id="VectorBase:RSAN_049366"/>
<dbReference type="EMBL" id="JABSTV010001246">
    <property type="protein sequence ID" value="KAH7976054.1"/>
    <property type="molecule type" value="Genomic_DNA"/>
</dbReference>
<dbReference type="Proteomes" id="UP000821837">
    <property type="component" value="Chromosome 10"/>
</dbReference>
<proteinExistence type="predicted"/>
<keyword evidence="2" id="KW-1185">Reference proteome</keyword>
<reference evidence="1" key="2">
    <citation type="submission" date="2021-09" db="EMBL/GenBank/DDBJ databases">
        <authorList>
            <person name="Jia N."/>
            <person name="Wang J."/>
            <person name="Shi W."/>
            <person name="Du L."/>
            <person name="Sun Y."/>
            <person name="Zhan W."/>
            <person name="Jiang J."/>
            <person name="Wang Q."/>
            <person name="Zhang B."/>
            <person name="Ji P."/>
            <person name="Sakyi L.B."/>
            <person name="Cui X."/>
            <person name="Yuan T."/>
            <person name="Jiang B."/>
            <person name="Yang W."/>
            <person name="Lam T.T.-Y."/>
            <person name="Chang Q."/>
            <person name="Ding S."/>
            <person name="Wang X."/>
            <person name="Zhu J."/>
            <person name="Ruan X."/>
            <person name="Zhao L."/>
            <person name="Wei J."/>
            <person name="Que T."/>
            <person name="Du C."/>
            <person name="Cheng J."/>
            <person name="Dai P."/>
            <person name="Han X."/>
            <person name="Huang E."/>
            <person name="Gao Y."/>
            <person name="Liu J."/>
            <person name="Shao H."/>
            <person name="Ye R."/>
            <person name="Li L."/>
            <person name="Wei W."/>
            <person name="Wang X."/>
            <person name="Wang C."/>
            <person name="Huo Q."/>
            <person name="Li W."/>
            <person name="Guo W."/>
            <person name="Chen H."/>
            <person name="Chen S."/>
            <person name="Zhou L."/>
            <person name="Zhou L."/>
            <person name="Ni X."/>
            <person name="Tian J."/>
            <person name="Zhou Y."/>
            <person name="Sheng Y."/>
            <person name="Liu T."/>
            <person name="Pan Y."/>
            <person name="Xia L."/>
            <person name="Li J."/>
            <person name="Zhao F."/>
            <person name="Cao W."/>
        </authorList>
    </citation>
    <scope>NUCLEOTIDE SEQUENCE</scope>
    <source>
        <strain evidence="1">Rsan-2018</strain>
        <tissue evidence="1">Larvae</tissue>
    </source>
</reference>
<evidence type="ECO:0000313" key="1">
    <source>
        <dbReference type="EMBL" id="KAH7976054.1"/>
    </source>
</evidence>
<evidence type="ECO:0000313" key="2">
    <source>
        <dbReference type="Proteomes" id="UP000821837"/>
    </source>
</evidence>
<name>A0A9D4QF81_RHISA</name>
<dbReference type="PANTHER" id="PTHR33327:SF3">
    <property type="entry name" value="RNA-DIRECTED DNA POLYMERASE"/>
    <property type="match status" value="1"/>
</dbReference>
<dbReference type="PANTHER" id="PTHR33327">
    <property type="entry name" value="ENDONUCLEASE"/>
    <property type="match status" value="1"/>
</dbReference>
<gene>
    <name evidence="1" type="ORF">HPB52_008526</name>
</gene>
<protein>
    <submittedName>
        <fullName evidence="1">Uncharacterized protein</fullName>
    </submittedName>
</protein>
<reference evidence="1" key="1">
    <citation type="journal article" date="2020" name="Cell">
        <title>Large-Scale Comparative Analyses of Tick Genomes Elucidate Their Genetic Diversity and Vector Capacities.</title>
        <authorList>
            <consortium name="Tick Genome and Microbiome Consortium (TIGMIC)"/>
            <person name="Jia N."/>
            <person name="Wang J."/>
            <person name="Shi W."/>
            <person name="Du L."/>
            <person name="Sun Y."/>
            <person name="Zhan W."/>
            <person name="Jiang J.F."/>
            <person name="Wang Q."/>
            <person name="Zhang B."/>
            <person name="Ji P."/>
            <person name="Bell-Sakyi L."/>
            <person name="Cui X.M."/>
            <person name="Yuan T.T."/>
            <person name="Jiang B.G."/>
            <person name="Yang W.F."/>
            <person name="Lam T.T."/>
            <person name="Chang Q.C."/>
            <person name="Ding S.J."/>
            <person name="Wang X.J."/>
            <person name="Zhu J.G."/>
            <person name="Ruan X.D."/>
            <person name="Zhao L."/>
            <person name="Wei J.T."/>
            <person name="Ye R.Z."/>
            <person name="Que T.C."/>
            <person name="Du C.H."/>
            <person name="Zhou Y.H."/>
            <person name="Cheng J.X."/>
            <person name="Dai P.F."/>
            <person name="Guo W.B."/>
            <person name="Han X.H."/>
            <person name="Huang E.J."/>
            <person name="Li L.F."/>
            <person name="Wei W."/>
            <person name="Gao Y.C."/>
            <person name="Liu J.Z."/>
            <person name="Shao H.Z."/>
            <person name="Wang X."/>
            <person name="Wang C.C."/>
            <person name="Yang T.C."/>
            <person name="Huo Q.B."/>
            <person name="Li W."/>
            <person name="Chen H.Y."/>
            <person name="Chen S.E."/>
            <person name="Zhou L.G."/>
            <person name="Ni X.B."/>
            <person name="Tian J.H."/>
            <person name="Sheng Y."/>
            <person name="Liu T."/>
            <person name="Pan Y.S."/>
            <person name="Xia L.Y."/>
            <person name="Li J."/>
            <person name="Zhao F."/>
            <person name="Cao W.C."/>
        </authorList>
    </citation>
    <scope>NUCLEOTIDE SEQUENCE</scope>
    <source>
        <strain evidence="1">Rsan-2018</strain>
    </source>
</reference>
<comment type="caution">
    <text evidence="1">The sequence shown here is derived from an EMBL/GenBank/DDBJ whole genome shotgun (WGS) entry which is preliminary data.</text>
</comment>
<dbReference type="AlphaFoldDB" id="A0A9D4QF81"/>